<dbReference type="GO" id="GO:0003690">
    <property type="term" value="F:double-stranded DNA binding"/>
    <property type="evidence" value="ECO:0007669"/>
    <property type="project" value="TreeGrafter"/>
</dbReference>
<dbReference type="InParanoid" id="A0A1E5RP34"/>
<dbReference type="EMBL" id="LPNM01000005">
    <property type="protein sequence ID" value="OEJ88651.1"/>
    <property type="molecule type" value="Genomic_DNA"/>
</dbReference>
<keyword evidence="2" id="KW-1185">Reference proteome</keyword>
<dbReference type="PANTHER" id="PTHR12083:SF9">
    <property type="entry name" value="BIFUNCTIONAL POLYNUCLEOTIDE PHOSPHATASE_KINASE"/>
    <property type="match status" value="1"/>
</dbReference>
<accession>A0A1E5RP34</accession>
<dbReference type="InterPro" id="IPR036412">
    <property type="entry name" value="HAD-like_sf"/>
</dbReference>
<dbReference type="InterPro" id="IPR023214">
    <property type="entry name" value="HAD_sf"/>
</dbReference>
<dbReference type="STRING" id="56408.A0A1E5RP34"/>
<comment type="caution">
    <text evidence="1">The sequence shown here is derived from an EMBL/GenBank/DDBJ whole genome shotgun (WGS) entry which is preliminary data.</text>
</comment>
<evidence type="ECO:0000313" key="1">
    <source>
        <dbReference type="EMBL" id="OEJ88651.1"/>
    </source>
</evidence>
<organism evidence="1 2">
    <name type="scientific">Hanseniaspora osmophila</name>
    <dbReference type="NCBI Taxonomy" id="56408"/>
    <lineage>
        <taxon>Eukaryota</taxon>
        <taxon>Fungi</taxon>
        <taxon>Dikarya</taxon>
        <taxon>Ascomycota</taxon>
        <taxon>Saccharomycotina</taxon>
        <taxon>Saccharomycetes</taxon>
        <taxon>Saccharomycodales</taxon>
        <taxon>Saccharomycodaceae</taxon>
        <taxon>Hanseniaspora</taxon>
    </lineage>
</organism>
<dbReference type="Pfam" id="PF08645">
    <property type="entry name" value="PNK3P"/>
    <property type="match status" value="1"/>
</dbReference>
<dbReference type="GO" id="GO:0046404">
    <property type="term" value="F:ATP-dependent polydeoxyribonucleotide 5'-hydroxyl-kinase activity"/>
    <property type="evidence" value="ECO:0007669"/>
    <property type="project" value="TreeGrafter"/>
</dbReference>
<proteinExistence type="predicted"/>
<sequence>MSRPIGKHHKLVLLPHLIKIIPNKLAEHATFHNGSKFYGFDLDSTLIETKSKMKFSKNPKDWKFVELSDPESSGKESVTTLDALLQLFKENSAKAQQANIVIFSNQGSVITVPGDSKSCTNLLSKLQNILEVIENSLREQDSLEFMNHIWVYCSPKMPSSLKKKKVFKIGGANSLISAKFKTVSNSANKITKKQQHTEQETTMETKSQLSQELLFAIMRKPEIGMFETFQQDVHKCFLSEKDASKDIALEFYCGDAAGRPTDFSDSDFQFAKALKTQFLTPEKFITEYTDKKSG</sequence>
<dbReference type="AlphaFoldDB" id="A0A1E5RP34"/>
<dbReference type="GO" id="GO:0006281">
    <property type="term" value="P:DNA repair"/>
    <property type="evidence" value="ECO:0007669"/>
    <property type="project" value="TreeGrafter"/>
</dbReference>
<gene>
    <name evidence="1" type="ORF">AWRI3579_g935</name>
</gene>
<evidence type="ECO:0000313" key="2">
    <source>
        <dbReference type="Proteomes" id="UP000095728"/>
    </source>
</evidence>
<name>A0A1E5RP34_9ASCO</name>
<dbReference type="Gene3D" id="3.40.50.1000">
    <property type="entry name" value="HAD superfamily/HAD-like"/>
    <property type="match status" value="1"/>
</dbReference>
<dbReference type="Proteomes" id="UP000095728">
    <property type="component" value="Unassembled WGS sequence"/>
</dbReference>
<protein>
    <submittedName>
        <fullName evidence="1">Polynucleotide 3'-phosphatase</fullName>
    </submittedName>
</protein>
<reference evidence="2" key="1">
    <citation type="journal article" date="2016" name="Genome Announc.">
        <title>Genome sequences of three species of Hanseniaspora isolated from spontaneous wine fermentations.</title>
        <authorList>
            <person name="Sternes P.R."/>
            <person name="Lee D."/>
            <person name="Kutyna D.R."/>
            <person name="Borneman A.R."/>
        </authorList>
    </citation>
    <scope>NUCLEOTIDE SEQUENCE [LARGE SCALE GENOMIC DNA]</scope>
    <source>
        <strain evidence="2">AWRI3579</strain>
    </source>
</reference>
<dbReference type="SUPFAM" id="SSF56784">
    <property type="entry name" value="HAD-like"/>
    <property type="match status" value="1"/>
</dbReference>
<dbReference type="FunCoup" id="A0A1E5RP34">
    <property type="interactions" value="8"/>
</dbReference>
<dbReference type="OrthoDB" id="19045at2759"/>
<dbReference type="PANTHER" id="PTHR12083">
    <property type="entry name" value="BIFUNCTIONAL POLYNUCLEOTIDE PHOSPHATASE/KINASE"/>
    <property type="match status" value="1"/>
</dbReference>
<dbReference type="GO" id="GO:0046403">
    <property type="term" value="F:polynucleotide 3'-phosphatase activity"/>
    <property type="evidence" value="ECO:0007669"/>
    <property type="project" value="TreeGrafter"/>
</dbReference>
<dbReference type="InterPro" id="IPR013954">
    <property type="entry name" value="PNK3P"/>
</dbReference>